<protein>
    <submittedName>
        <fullName evidence="3">Uncharacterized protein</fullName>
    </submittedName>
</protein>
<feature type="chain" id="PRO_5024395444" evidence="2">
    <location>
        <begin position="25"/>
        <end position="202"/>
    </location>
</feature>
<keyword evidence="4" id="KW-1185">Reference proteome</keyword>
<comment type="caution">
    <text evidence="3">The sequence shown here is derived from an EMBL/GenBank/DDBJ whole genome shotgun (WGS) entry which is preliminary data.</text>
</comment>
<gene>
    <name evidence="3" type="ORF">Cadr_000005891</name>
</gene>
<proteinExistence type="predicted"/>
<evidence type="ECO:0000256" key="2">
    <source>
        <dbReference type="SAM" id="SignalP"/>
    </source>
</evidence>
<evidence type="ECO:0000256" key="1">
    <source>
        <dbReference type="SAM" id="MobiDB-lite"/>
    </source>
</evidence>
<dbReference type="AlphaFoldDB" id="A0A5N4E374"/>
<evidence type="ECO:0000313" key="3">
    <source>
        <dbReference type="EMBL" id="KAB1277822.1"/>
    </source>
</evidence>
<feature type="compositionally biased region" description="Basic and acidic residues" evidence="1">
    <location>
        <begin position="75"/>
        <end position="88"/>
    </location>
</feature>
<feature type="signal peptide" evidence="2">
    <location>
        <begin position="1"/>
        <end position="24"/>
    </location>
</feature>
<accession>A0A5N4E374</accession>
<dbReference type="EMBL" id="JWIN03000006">
    <property type="protein sequence ID" value="KAB1277822.1"/>
    <property type="molecule type" value="Genomic_DNA"/>
</dbReference>
<keyword evidence="2" id="KW-0732">Signal</keyword>
<sequence length="202" mass="22010">MKNANCFMTSLELILCPFLRRSTAARSWGKLQVPTVAAAHASIPWGILGQEGTVNVSEPDRVSRPRPVSFDMESTDPRVCAHSERDPRGLGPLGKGSWMVNIISGKAERMRGGLSDFQRIFQAPLGGPSGLYLGWCIPLRPQREVQARRPRWCREGGAAVTQVQSKIEGDSGRTFPDCVVAQRTTPITTQLALRPSSLGACP</sequence>
<organism evidence="3 4">
    <name type="scientific">Camelus dromedarius</name>
    <name type="common">Dromedary</name>
    <name type="synonym">Arabian camel</name>
    <dbReference type="NCBI Taxonomy" id="9838"/>
    <lineage>
        <taxon>Eukaryota</taxon>
        <taxon>Metazoa</taxon>
        <taxon>Chordata</taxon>
        <taxon>Craniata</taxon>
        <taxon>Vertebrata</taxon>
        <taxon>Euteleostomi</taxon>
        <taxon>Mammalia</taxon>
        <taxon>Eutheria</taxon>
        <taxon>Laurasiatheria</taxon>
        <taxon>Artiodactyla</taxon>
        <taxon>Tylopoda</taxon>
        <taxon>Camelidae</taxon>
        <taxon>Camelus</taxon>
    </lineage>
</organism>
<name>A0A5N4E374_CAMDR</name>
<evidence type="ECO:0000313" key="4">
    <source>
        <dbReference type="Proteomes" id="UP000299084"/>
    </source>
</evidence>
<reference evidence="3 4" key="1">
    <citation type="journal article" date="2019" name="Mol. Ecol. Resour.">
        <title>Improving Illumina assemblies with Hi-C and long reads: an example with the North African dromedary.</title>
        <authorList>
            <person name="Elbers J.P."/>
            <person name="Rogers M.F."/>
            <person name="Perelman P.L."/>
            <person name="Proskuryakova A.A."/>
            <person name="Serdyukova N.A."/>
            <person name="Johnson W.E."/>
            <person name="Horin P."/>
            <person name="Corander J."/>
            <person name="Murphy D."/>
            <person name="Burger P.A."/>
        </authorList>
    </citation>
    <scope>NUCLEOTIDE SEQUENCE [LARGE SCALE GENOMIC DNA]</scope>
    <source>
        <strain evidence="3">Drom800</strain>
        <tissue evidence="3">Blood</tissue>
    </source>
</reference>
<dbReference type="Proteomes" id="UP000299084">
    <property type="component" value="Unassembled WGS sequence"/>
</dbReference>
<feature type="region of interest" description="Disordered" evidence="1">
    <location>
        <begin position="57"/>
        <end position="90"/>
    </location>
</feature>